<gene>
    <name evidence="2" type="ORF">QBC33DRAFT_282599</name>
</gene>
<organism evidence="2 3">
    <name type="scientific">Phialemonium atrogriseum</name>
    <dbReference type="NCBI Taxonomy" id="1093897"/>
    <lineage>
        <taxon>Eukaryota</taxon>
        <taxon>Fungi</taxon>
        <taxon>Dikarya</taxon>
        <taxon>Ascomycota</taxon>
        <taxon>Pezizomycotina</taxon>
        <taxon>Sordariomycetes</taxon>
        <taxon>Sordariomycetidae</taxon>
        <taxon>Cephalothecales</taxon>
        <taxon>Cephalothecaceae</taxon>
        <taxon>Phialemonium</taxon>
    </lineage>
</organism>
<proteinExistence type="predicted"/>
<dbReference type="RefSeq" id="XP_060278650.1">
    <property type="nucleotide sequence ID" value="XM_060423264.1"/>
</dbReference>
<dbReference type="PANTHER" id="PTHR33112">
    <property type="entry name" value="DOMAIN PROTEIN, PUTATIVE-RELATED"/>
    <property type="match status" value="1"/>
</dbReference>
<sequence>MELPNEHFGGLVPHSCSHCAQIIIIGSGSHCSIGRRMSGESESRFTYEEAEQASRDGCSLFKERFASLQNLQQFTSSLPAQLLESLSLKFSTALVDGTDFIFFACEWEMDEQAIVPYEDNADKLCVLELQGNKTVGFKPPRPLNSDPGSQETFERIRSWAQHCWTKHPQCVEARKKRLSLIEASHSIPARLVEVGPIGGGNVVLRDILPSINQDTDISDQHTYAALSYCWGDKNDNVRTLKGNLDEFRHGITLANLPNTIQEAIYVARAIGLPYIWIDALCIIQDDEEDKKRELPKMAAIYAGAMVVLSAAVAESCRQGFLRRRKISDLLRTVYRLPYYPTMEGSQEGFFILSEGPINDDEVVEPIDRRGWTLQEHVQAVSLLRFGSRQVRWTCPTSMEIDGGNDISKTSEDLDSEVFDGSYHEGVLTLPEILSSRRAMEDFCDEWRRFVEKYTTRSLSEQSDSLPAIGAMAQNYDRITKGKMGRYCAGLWEKDLARQLLWFKPNPSNGTKVTRLKPSWAWSSLPGSILYPALHLVESSVEIINCILERHDQNWSYGSVASGALTVDAQLRPLFWRDYPYINTEYDAADDETSPTMHVYWDTDIQWDPGHLFCMEILSAANEVSKSKGLILRRLTDGNFERLGYYECPGWLVTEFDSTDTGISDSRITIV</sequence>
<protein>
    <submittedName>
        <fullName evidence="2">Heterokaryon incompatibility protein-domain-containing protein</fullName>
    </submittedName>
</protein>
<dbReference type="PANTHER" id="PTHR33112:SF16">
    <property type="entry name" value="HETEROKARYON INCOMPATIBILITY DOMAIN-CONTAINING PROTEIN"/>
    <property type="match status" value="1"/>
</dbReference>
<dbReference type="Proteomes" id="UP001244011">
    <property type="component" value="Unassembled WGS sequence"/>
</dbReference>
<evidence type="ECO:0000313" key="3">
    <source>
        <dbReference type="Proteomes" id="UP001244011"/>
    </source>
</evidence>
<evidence type="ECO:0000259" key="1">
    <source>
        <dbReference type="Pfam" id="PF06985"/>
    </source>
</evidence>
<dbReference type="Pfam" id="PF06985">
    <property type="entry name" value="HET"/>
    <property type="match status" value="1"/>
</dbReference>
<accession>A0AAJ0BQZ9</accession>
<keyword evidence="3" id="KW-1185">Reference proteome</keyword>
<dbReference type="EMBL" id="MU839037">
    <property type="protein sequence ID" value="KAK1762437.1"/>
    <property type="molecule type" value="Genomic_DNA"/>
</dbReference>
<dbReference type="AlphaFoldDB" id="A0AAJ0BQZ9"/>
<dbReference type="GeneID" id="85306451"/>
<dbReference type="InterPro" id="IPR010730">
    <property type="entry name" value="HET"/>
</dbReference>
<feature type="domain" description="Heterokaryon incompatibility" evidence="1">
    <location>
        <begin position="223"/>
        <end position="375"/>
    </location>
</feature>
<comment type="caution">
    <text evidence="2">The sequence shown here is derived from an EMBL/GenBank/DDBJ whole genome shotgun (WGS) entry which is preliminary data.</text>
</comment>
<name>A0AAJ0BQZ9_9PEZI</name>
<evidence type="ECO:0000313" key="2">
    <source>
        <dbReference type="EMBL" id="KAK1762437.1"/>
    </source>
</evidence>
<reference evidence="2" key="1">
    <citation type="submission" date="2023-06" db="EMBL/GenBank/DDBJ databases">
        <title>Genome-scale phylogeny and comparative genomics of the fungal order Sordariales.</title>
        <authorList>
            <consortium name="Lawrence Berkeley National Laboratory"/>
            <person name="Hensen N."/>
            <person name="Bonometti L."/>
            <person name="Westerberg I."/>
            <person name="Brannstrom I.O."/>
            <person name="Guillou S."/>
            <person name="Cros-Aarteil S."/>
            <person name="Calhoun S."/>
            <person name="Haridas S."/>
            <person name="Kuo A."/>
            <person name="Mondo S."/>
            <person name="Pangilinan J."/>
            <person name="Riley R."/>
            <person name="Labutti K."/>
            <person name="Andreopoulos B."/>
            <person name="Lipzen A."/>
            <person name="Chen C."/>
            <person name="Yanf M."/>
            <person name="Daum C."/>
            <person name="Ng V."/>
            <person name="Clum A."/>
            <person name="Steindorff A."/>
            <person name="Ohm R."/>
            <person name="Martin F."/>
            <person name="Silar P."/>
            <person name="Natvig D."/>
            <person name="Lalanne C."/>
            <person name="Gautier V."/>
            <person name="Ament-Velasquez S.L."/>
            <person name="Kruys A."/>
            <person name="Hutchinson M.I."/>
            <person name="Powell A.J."/>
            <person name="Barry K."/>
            <person name="Miller A.N."/>
            <person name="Grigoriev I.V."/>
            <person name="Debuchy R."/>
            <person name="Gladieux P."/>
            <person name="Thoren M.H."/>
            <person name="Johannesson H."/>
        </authorList>
    </citation>
    <scope>NUCLEOTIDE SEQUENCE</scope>
    <source>
        <strain evidence="2">8032-3</strain>
    </source>
</reference>